<dbReference type="Pfam" id="PF00561">
    <property type="entry name" value="Abhydrolase_1"/>
    <property type="match status" value="1"/>
</dbReference>
<feature type="domain" description="AB hydrolase-1" evidence="3">
    <location>
        <begin position="42"/>
        <end position="296"/>
    </location>
</feature>
<gene>
    <name evidence="4" type="ORF">GYA93_08505</name>
</gene>
<organism evidence="4 5">
    <name type="scientific">Gordonia desulfuricans</name>
    <dbReference type="NCBI Taxonomy" id="89051"/>
    <lineage>
        <taxon>Bacteria</taxon>
        <taxon>Bacillati</taxon>
        <taxon>Actinomycetota</taxon>
        <taxon>Actinomycetes</taxon>
        <taxon>Mycobacteriales</taxon>
        <taxon>Gordoniaceae</taxon>
        <taxon>Gordonia</taxon>
    </lineage>
</organism>
<protein>
    <submittedName>
        <fullName evidence="4">Alpha/beta hydrolase</fullName>
    </submittedName>
</protein>
<dbReference type="SUPFAM" id="SSF53474">
    <property type="entry name" value="alpha/beta-Hydrolases"/>
    <property type="match status" value="1"/>
</dbReference>
<keyword evidence="1 4" id="KW-0378">Hydrolase</keyword>
<proteinExistence type="predicted"/>
<dbReference type="Proteomes" id="UP000466307">
    <property type="component" value="Unassembled WGS sequence"/>
</dbReference>
<evidence type="ECO:0000259" key="3">
    <source>
        <dbReference type="Pfam" id="PF00561"/>
    </source>
</evidence>
<accession>A0A7K3LMZ0</accession>
<feature type="region of interest" description="Disordered" evidence="2">
    <location>
        <begin position="315"/>
        <end position="340"/>
    </location>
</feature>
<evidence type="ECO:0000313" key="4">
    <source>
        <dbReference type="EMBL" id="NDK89616.1"/>
    </source>
</evidence>
<dbReference type="Gene3D" id="3.40.50.1820">
    <property type="entry name" value="alpha/beta hydrolase"/>
    <property type="match status" value="1"/>
</dbReference>
<comment type="caution">
    <text evidence="4">The sequence shown here is derived from an EMBL/GenBank/DDBJ whole genome shotgun (WGS) entry which is preliminary data.</text>
</comment>
<dbReference type="RefSeq" id="WP_059037213.1">
    <property type="nucleotide sequence ID" value="NZ_JAADZU010000020.1"/>
</dbReference>
<dbReference type="GO" id="GO:0016787">
    <property type="term" value="F:hydrolase activity"/>
    <property type="evidence" value="ECO:0007669"/>
    <property type="project" value="UniProtKB-KW"/>
</dbReference>
<reference evidence="4 5" key="1">
    <citation type="submission" date="2020-01" db="EMBL/GenBank/DDBJ databases">
        <title>Investigation of new actinobacteria for the biodesulphurisation of diesel fuel.</title>
        <authorList>
            <person name="Athi Narayanan S.M."/>
        </authorList>
    </citation>
    <scope>NUCLEOTIDE SEQUENCE [LARGE SCALE GENOMIC DNA]</scope>
    <source>
        <strain evidence="4 5">213E</strain>
    </source>
</reference>
<dbReference type="PRINTS" id="PR00412">
    <property type="entry name" value="EPOXHYDRLASE"/>
</dbReference>
<dbReference type="InterPro" id="IPR000639">
    <property type="entry name" value="Epox_hydrolase-like"/>
</dbReference>
<dbReference type="EMBL" id="JAADZU010000020">
    <property type="protein sequence ID" value="NDK89616.1"/>
    <property type="molecule type" value="Genomic_DNA"/>
</dbReference>
<evidence type="ECO:0000256" key="2">
    <source>
        <dbReference type="SAM" id="MobiDB-lite"/>
    </source>
</evidence>
<sequence>MSAPDPSTVRLPGAWRHLDVRANGVRFHAVEVGPGQDTADRPLVLLLHGFGEFWWSWRHQLTALSDAGYRAVAVDLRGYGDSDKPPRGYDGWTLAGDTHGLIRSLGHTEATLVGHADGGLVCWATATLHPRVVRRIAVIASPHPRALRHDALLRHDQRSSFLPRFLYNQLPRLAENRLVRRDGAFIARYLTALAGESWRATDDFTEALARNRSAIQIPYVAHSSLEYQRWAYRSQFRPDGIRFMRLMHRRLHIPTLSLRGADDPFITEHVMRAGHVWADRLTHVEIAGSGHFAHQEQPDAVNTALLGLLDSPMERPAGADRITRGRRLRSRPADNGPARS</sequence>
<keyword evidence="5" id="KW-1185">Reference proteome</keyword>
<evidence type="ECO:0000313" key="5">
    <source>
        <dbReference type="Proteomes" id="UP000466307"/>
    </source>
</evidence>
<dbReference type="InterPro" id="IPR029058">
    <property type="entry name" value="AB_hydrolase_fold"/>
</dbReference>
<dbReference type="InterPro" id="IPR000073">
    <property type="entry name" value="AB_hydrolase_1"/>
</dbReference>
<name>A0A7K3LMZ0_9ACTN</name>
<dbReference type="PRINTS" id="PR00111">
    <property type="entry name" value="ABHYDROLASE"/>
</dbReference>
<dbReference type="PANTHER" id="PTHR43329">
    <property type="entry name" value="EPOXIDE HYDROLASE"/>
    <property type="match status" value="1"/>
</dbReference>
<evidence type="ECO:0000256" key="1">
    <source>
        <dbReference type="ARBA" id="ARBA00022801"/>
    </source>
</evidence>
<dbReference type="AlphaFoldDB" id="A0A7K3LMZ0"/>